<comment type="subcellular location">
    <subcellularLocation>
        <location evidence="1">Cell membrane</location>
        <topology evidence="1">Multi-pass membrane protein</topology>
    </subcellularLocation>
</comment>
<keyword evidence="2" id="KW-1003">Cell membrane</keyword>
<keyword evidence="9" id="KW-0732">Signal</keyword>
<evidence type="ECO:0000256" key="8">
    <source>
        <dbReference type="SAM" id="Phobius"/>
    </source>
</evidence>
<feature type="transmembrane region" description="Helical" evidence="8">
    <location>
        <begin position="541"/>
        <end position="567"/>
    </location>
</feature>
<keyword evidence="3 8" id="KW-0812">Transmembrane</keyword>
<proteinExistence type="predicted"/>
<protein>
    <submittedName>
        <fullName evidence="11">Uncharacterized protein LOC131800891</fullName>
    </submittedName>
</protein>
<evidence type="ECO:0000256" key="5">
    <source>
        <dbReference type="ARBA" id="ARBA00023136"/>
    </source>
</evidence>
<feature type="signal peptide" evidence="9">
    <location>
        <begin position="1"/>
        <end position="20"/>
    </location>
</feature>
<dbReference type="PANTHER" id="PTHR42643">
    <property type="entry name" value="IONOTROPIC RECEPTOR 20A-RELATED"/>
    <property type="match status" value="1"/>
</dbReference>
<name>A0ABM3UMI2_MUSDO</name>
<keyword evidence="6" id="KW-0675">Receptor</keyword>
<keyword evidence="7" id="KW-0325">Glycoprotein</keyword>
<evidence type="ECO:0000256" key="2">
    <source>
        <dbReference type="ARBA" id="ARBA00022475"/>
    </source>
</evidence>
<evidence type="ECO:0000256" key="1">
    <source>
        <dbReference type="ARBA" id="ARBA00004651"/>
    </source>
</evidence>
<sequence>MKPLLLYTLLLSLLFSDALAEPLPQVLEKFCKNFDIYTLLVFGGNGSFDYWDNSPNSISLPRVVVGHAVAKDLRESQGERVMSFVNLDTNSVDYLEEILKPSLLFLHLRDVLFYTNTTWVRGEEWLWLFEWLWDQGFWRVLLMNEADQYLGMECLPKMQMRVLTLEGYFAMRERRYLDLQGFTIKTAVGNNPPRVIAYFDEEGRLQVSGFYGNTLKIFAEIYNASLEYVVMPNMSHYSVLDCIQSVRDHEVDVCMDVILWGTGIETTRPFYIVISHLMVPYDTPLEKYEYFRMSFGREVWILIFFTFCCTVVLLIVVEYKEYRRLSLINNIFTTFQSFICASFSLQHFSQNYRYGLEAILIFSGFMISNYYLSILSSILLTKIYKREINSVADVVSHNLSILTTDFQQWILEVTKASPLIRQQTVVVSEEFAVRNQRLLNPDYIYFGLDEKLDFFLYQQKFLTRPRLKKLGDEAVTTDIGEIPMRSYWPFQDVLESYCDNLFSGGVYAYIDEETYQDGIRLKQIAFIPNEDLSVEPLSLEYFVLCGLILAAGYLLGLLCFVIEIFVYKKIGRK</sequence>
<feature type="chain" id="PRO_5045475359" evidence="9">
    <location>
        <begin position="21"/>
        <end position="573"/>
    </location>
</feature>
<evidence type="ECO:0000256" key="4">
    <source>
        <dbReference type="ARBA" id="ARBA00022989"/>
    </source>
</evidence>
<feature type="transmembrane region" description="Helical" evidence="8">
    <location>
        <begin position="358"/>
        <end position="380"/>
    </location>
</feature>
<evidence type="ECO:0000256" key="9">
    <source>
        <dbReference type="SAM" id="SignalP"/>
    </source>
</evidence>
<feature type="transmembrane region" description="Helical" evidence="8">
    <location>
        <begin position="326"/>
        <end position="346"/>
    </location>
</feature>
<accession>A0ABM3UMI2</accession>
<evidence type="ECO:0000256" key="7">
    <source>
        <dbReference type="ARBA" id="ARBA00023180"/>
    </source>
</evidence>
<gene>
    <name evidence="11" type="primary">LOC131800891</name>
</gene>
<dbReference type="Proteomes" id="UP001652621">
    <property type="component" value="Unplaced"/>
</dbReference>
<keyword evidence="4 8" id="KW-1133">Transmembrane helix</keyword>
<evidence type="ECO:0000256" key="3">
    <source>
        <dbReference type="ARBA" id="ARBA00022692"/>
    </source>
</evidence>
<dbReference type="InterPro" id="IPR052192">
    <property type="entry name" value="Insect_Ionotropic_Sensory_Rcpt"/>
</dbReference>
<organism evidence="10 11">
    <name type="scientific">Musca domestica</name>
    <name type="common">House fly</name>
    <dbReference type="NCBI Taxonomy" id="7370"/>
    <lineage>
        <taxon>Eukaryota</taxon>
        <taxon>Metazoa</taxon>
        <taxon>Ecdysozoa</taxon>
        <taxon>Arthropoda</taxon>
        <taxon>Hexapoda</taxon>
        <taxon>Insecta</taxon>
        <taxon>Pterygota</taxon>
        <taxon>Neoptera</taxon>
        <taxon>Endopterygota</taxon>
        <taxon>Diptera</taxon>
        <taxon>Brachycera</taxon>
        <taxon>Muscomorpha</taxon>
        <taxon>Muscoidea</taxon>
        <taxon>Muscidae</taxon>
        <taxon>Musca</taxon>
    </lineage>
</organism>
<evidence type="ECO:0000313" key="10">
    <source>
        <dbReference type="Proteomes" id="UP001652621"/>
    </source>
</evidence>
<evidence type="ECO:0000256" key="6">
    <source>
        <dbReference type="ARBA" id="ARBA00023170"/>
    </source>
</evidence>
<dbReference type="SUPFAM" id="SSF53850">
    <property type="entry name" value="Periplasmic binding protein-like II"/>
    <property type="match status" value="1"/>
</dbReference>
<dbReference type="PANTHER" id="PTHR42643:SF41">
    <property type="entry name" value="IONOTROPIC RECEPTOR 20A-RELATED"/>
    <property type="match status" value="1"/>
</dbReference>
<evidence type="ECO:0000313" key="11">
    <source>
        <dbReference type="RefSeq" id="XP_058974733.1"/>
    </source>
</evidence>
<keyword evidence="10" id="KW-1185">Reference proteome</keyword>
<reference evidence="11" key="1">
    <citation type="submission" date="2025-08" db="UniProtKB">
        <authorList>
            <consortium name="RefSeq"/>
        </authorList>
    </citation>
    <scope>IDENTIFICATION</scope>
    <source>
        <strain evidence="11">Aabys</strain>
        <tissue evidence="11">Whole body</tissue>
    </source>
</reference>
<feature type="transmembrane region" description="Helical" evidence="8">
    <location>
        <begin position="299"/>
        <end position="319"/>
    </location>
</feature>
<dbReference type="RefSeq" id="XP_058974733.1">
    <property type="nucleotide sequence ID" value="XM_059118750.1"/>
</dbReference>
<dbReference type="GeneID" id="131800891"/>
<keyword evidence="5 8" id="KW-0472">Membrane</keyword>